<evidence type="ECO:0000313" key="8">
    <source>
        <dbReference type="EMBL" id="MQM72399.1"/>
    </source>
</evidence>
<dbReference type="InterPro" id="IPR001640">
    <property type="entry name" value="Lgt"/>
</dbReference>
<dbReference type="EC" id="2.5.1.145" evidence="7"/>
<feature type="transmembrane region" description="Helical" evidence="7">
    <location>
        <begin position="16"/>
        <end position="35"/>
    </location>
</feature>
<dbReference type="GO" id="GO:0005886">
    <property type="term" value="C:plasma membrane"/>
    <property type="evidence" value="ECO:0007669"/>
    <property type="project" value="UniProtKB-SubCell"/>
</dbReference>
<dbReference type="PROSITE" id="PS01311">
    <property type="entry name" value="LGT"/>
    <property type="match status" value="1"/>
</dbReference>
<dbReference type="AlphaFoldDB" id="A0A6L5GQ60"/>
<comment type="caution">
    <text evidence="8">The sequence shown here is derived from an EMBL/GenBank/DDBJ whole genome shotgun (WGS) entry which is preliminary data.</text>
</comment>
<evidence type="ECO:0000256" key="3">
    <source>
        <dbReference type="ARBA" id="ARBA00022679"/>
    </source>
</evidence>
<feature type="transmembrane region" description="Helical" evidence="7">
    <location>
        <begin position="228"/>
        <end position="247"/>
    </location>
</feature>
<name>A0A6L5GQ60_9FIRM</name>
<comment type="similarity">
    <text evidence="1 7">Belongs to the Lgt family.</text>
</comment>
<keyword evidence="3 7" id="KW-0808">Transferase</keyword>
<feature type="binding site" evidence="7">
    <location>
        <position position="133"/>
    </location>
    <ligand>
        <name>a 1,2-diacyl-sn-glycero-3-phospho-(1'-sn-glycerol)</name>
        <dbReference type="ChEBI" id="CHEBI:64716"/>
    </ligand>
</feature>
<keyword evidence="6 7" id="KW-0472">Membrane</keyword>
<dbReference type="PANTHER" id="PTHR30589:SF0">
    <property type="entry name" value="PHOSPHATIDYLGLYCEROL--PROLIPOPROTEIN DIACYLGLYCERYL TRANSFERASE"/>
    <property type="match status" value="1"/>
</dbReference>
<evidence type="ECO:0000256" key="1">
    <source>
        <dbReference type="ARBA" id="ARBA00007150"/>
    </source>
</evidence>
<comment type="pathway">
    <text evidence="7">Protein modification; lipoprotein biosynthesis (diacylglyceryl transfer).</text>
</comment>
<comment type="catalytic activity">
    <reaction evidence="7">
        <text>L-cysteinyl-[prolipoprotein] + a 1,2-diacyl-sn-glycero-3-phospho-(1'-sn-glycerol) = an S-1,2-diacyl-sn-glyceryl-L-cysteinyl-[prolipoprotein] + sn-glycerol 1-phosphate + H(+)</text>
        <dbReference type="Rhea" id="RHEA:56712"/>
        <dbReference type="Rhea" id="RHEA-COMP:14679"/>
        <dbReference type="Rhea" id="RHEA-COMP:14680"/>
        <dbReference type="ChEBI" id="CHEBI:15378"/>
        <dbReference type="ChEBI" id="CHEBI:29950"/>
        <dbReference type="ChEBI" id="CHEBI:57685"/>
        <dbReference type="ChEBI" id="CHEBI:64716"/>
        <dbReference type="ChEBI" id="CHEBI:140658"/>
        <dbReference type="EC" id="2.5.1.145"/>
    </reaction>
</comment>
<comment type="function">
    <text evidence="7">Catalyzes the transfer of the diacylglyceryl group from phosphatidylglycerol to the sulfhydryl group of the N-terminal cysteine of a prolipoprotein, the first step in the formation of mature lipoproteins.</text>
</comment>
<dbReference type="HAMAP" id="MF_01147">
    <property type="entry name" value="Lgt"/>
    <property type="match status" value="1"/>
</dbReference>
<dbReference type="UniPathway" id="UPA00664"/>
<evidence type="ECO:0000256" key="2">
    <source>
        <dbReference type="ARBA" id="ARBA00022475"/>
    </source>
</evidence>
<evidence type="ECO:0000313" key="9">
    <source>
        <dbReference type="Proteomes" id="UP000473648"/>
    </source>
</evidence>
<dbReference type="Proteomes" id="UP000473648">
    <property type="component" value="Unassembled WGS sequence"/>
</dbReference>
<accession>A0A6L5GQ60</accession>
<feature type="transmembrane region" description="Helical" evidence="7">
    <location>
        <begin position="169"/>
        <end position="187"/>
    </location>
</feature>
<dbReference type="GO" id="GO:0042158">
    <property type="term" value="P:lipoprotein biosynthetic process"/>
    <property type="evidence" value="ECO:0007669"/>
    <property type="project" value="UniProtKB-UniRule"/>
</dbReference>
<feature type="transmembrane region" description="Helical" evidence="7">
    <location>
        <begin position="47"/>
        <end position="70"/>
    </location>
</feature>
<keyword evidence="8" id="KW-0328">Glycosyltransferase</keyword>
<dbReference type="GO" id="GO:0008961">
    <property type="term" value="F:phosphatidylglycerol-prolipoprotein diacylglyceryl transferase activity"/>
    <property type="evidence" value="ECO:0007669"/>
    <property type="project" value="UniProtKB-UniRule"/>
</dbReference>
<gene>
    <name evidence="7" type="primary">lgt</name>
    <name evidence="8" type="ORF">FRC53_03010</name>
</gene>
<keyword evidence="4 7" id="KW-0812">Transmembrane</keyword>
<evidence type="ECO:0000256" key="7">
    <source>
        <dbReference type="HAMAP-Rule" id="MF_01147"/>
    </source>
</evidence>
<evidence type="ECO:0000256" key="6">
    <source>
        <dbReference type="ARBA" id="ARBA00023136"/>
    </source>
</evidence>
<dbReference type="NCBIfam" id="TIGR00544">
    <property type="entry name" value="lgt"/>
    <property type="match status" value="1"/>
</dbReference>
<proteinExistence type="inferred from homology"/>
<dbReference type="EMBL" id="VOGB01000004">
    <property type="protein sequence ID" value="MQM72399.1"/>
    <property type="molecule type" value="Genomic_DNA"/>
</dbReference>
<protein>
    <recommendedName>
        <fullName evidence="7">Phosphatidylglycerol--prolipoprotein diacylglyceryl transferase</fullName>
        <ecNumber evidence="7">2.5.1.145</ecNumber>
    </recommendedName>
</protein>
<dbReference type="Pfam" id="PF01790">
    <property type="entry name" value="LGT"/>
    <property type="match status" value="1"/>
</dbReference>
<dbReference type="PANTHER" id="PTHR30589">
    <property type="entry name" value="PROLIPOPROTEIN DIACYLGLYCERYL TRANSFERASE"/>
    <property type="match status" value="1"/>
</dbReference>
<feature type="transmembrane region" description="Helical" evidence="7">
    <location>
        <begin position="114"/>
        <end position="132"/>
    </location>
</feature>
<reference evidence="8" key="1">
    <citation type="journal article" date="2020" name="Appl. Environ. Microbiol.">
        <title>Medium-Chain Fatty Acid Synthesis by 'Candidatus Weimeria bifida' gen. nov., sp. nov., and 'Candidatus Pseudoramibacter fermentans' sp. nov.</title>
        <authorList>
            <person name="Scarborough M.J."/>
            <person name="Myers K.S."/>
            <person name="Donohue T.J."/>
            <person name="Noguera D.R."/>
        </authorList>
    </citation>
    <scope>NUCLEOTIDE SEQUENCE</scope>
    <source>
        <strain evidence="8">EUB1.1</strain>
    </source>
</reference>
<evidence type="ECO:0000256" key="5">
    <source>
        <dbReference type="ARBA" id="ARBA00022989"/>
    </source>
</evidence>
<keyword evidence="2 7" id="KW-1003">Cell membrane</keyword>
<evidence type="ECO:0000256" key="4">
    <source>
        <dbReference type="ARBA" id="ARBA00022692"/>
    </source>
</evidence>
<feature type="transmembrane region" description="Helical" evidence="7">
    <location>
        <begin position="199"/>
        <end position="216"/>
    </location>
</feature>
<keyword evidence="5 7" id="KW-1133">Transmembrane helix</keyword>
<feature type="transmembrane region" description="Helical" evidence="7">
    <location>
        <begin position="90"/>
        <end position="107"/>
    </location>
</feature>
<sequence>MSAPNPIAFQIGSLTVRWYGILIASALVIGLLIAAKRSDKAGIKRDDIYDFFIIMVPSIIVGARLWYVIFQWSYYSRYPGDIVKIWNGGLAIHGGIIAGLIAGALFCRARKLSFLKLADVFIPALPLGQAIGRWGNFFNQEAYGRQTNLPWAITVHDPSLGWIRVHPTFLYESIWDLCVFLILIFVIERKFKKSDGELLFSYFILYSIGRFFIEGLRTDSLMFFGLRTAQLVSLTLIAVGVIGLVWLKRRKRNQS</sequence>
<organism evidence="8 9">
    <name type="scientific">Candidatus Pseudoramibacter fermentans</name>
    <dbReference type="NCBI Taxonomy" id="2594427"/>
    <lineage>
        <taxon>Bacteria</taxon>
        <taxon>Bacillati</taxon>
        <taxon>Bacillota</taxon>
        <taxon>Clostridia</taxon>
        <taxon>Eubacteriales</taxon>
        <taxon>Eubacteriaceae</taxon>
        <taxon>Pseudoramibacter</taxon>
    </lineage>
</organism>
<keyword evidence="9" id="KW-1185">Reference proteome</keyword>
<comment type="subcellular location">
    <subcellularLocation>
        <location evidence="7">Cell membrane</location>
        <topology evidence="7">Multi-pass membrane protein</topology>
    </subcellularLocation>
</comment>